<dbReference type="InterPro" id="IPR050549">
    <property type="entry name" value="MFS_Trehalose_Transporter"/>
</dbReference>
<dbReference type="InterPro" id="IPR005828">
    <property type="entry name" value="MFS_sugar_transport-like"/>
</dbReference>
<dbReference type="PANTHER" id="PTHR48021">
    <property type="match status" value="1"/>
</dbReference>
<feature type="transmembrane region" description="Helical" evidence="5">
    <location>
        <begin position="92"/>
        <end position="112"/>
    </location>
</feature>
<dbReference type="Pfam" id="PF00083">
    <property type="entry name" value="Sugar_tr"/>
    <property type="match status" value="1"/>
</dbReference>
<feature type="transmembrane region" description="Helical" evidence="5">
    <location>
        <begin position="124"/>
        <end position="145"/>
    </location>
</feature>
<keyword evidence="2 5" id="KW-0812">Transmembrane</keyword>
<keyword evidence="7" id="KW-1185">Reference proteome</keyword>
<feature type="transmembrane region" description="Helical" evidence="5">
    <location>
        <begin position="61"/>
        <end position="80"/>
    </location>
</feature>
<feature type="transmembrane region" description="Helical" evidence="5">
    <location>
        <begin position="338"/>
        <end position="361"/>
    </location>
</feature>
<feature type="transmembrane region" description="Helical" evidence="5">
    <location>
        <begin position="152"/>
        <end position="169"/>
    </location>
</feature>
<evidence type="ECO:0000256" key="1">
    <source>
        <dbReference type="ARBA" id="ARBA00004370"/>
    </source>
</evidence>
<evidence type="ECO:0000256" key="4">
    <source>
        <dbReference type="ARBA" id="ARBA00023136"/>
    </source>
</evidence>
<evidence type="ECO:0000313" key="6">
    <source>
        <dbReference type="EMBL" id="KAK9747531.1"/>
    </source>
</evidence>
<evidence type="ECO:0000256" key="2">
    <source>
        <dbReference type="ARBA" id="ARBA00022692"/>
    </source>
</evidence>
<dbReference type="Proteomes" id="UP001458880">
    <property type="component" value="Unassembled WGS sequence"/>
</dbReference>
<dbReference type="Gene3D" id="1.20.1250.20">
    <property type="entry name" value="MFS general substrate transporter like domains"/>
    <property type="match status" value="2"/>
</dbReference>
<proteinExistence type="predicted"/>
<dbReference type="GO" id="GO:0022857">
    <property type="term" value="F:transmembrane transporter activity"/>
    <property type="evidence" value="ECO:0007669"/>
    <property type="project" value="InterPro"/>
</dbReference>
<dbReference type="AlphaFoldDB" id="A0AAW1MPB0"/>
<dbReference type="InterPro" id="IPR036259">
    <property type="entry name" value="MFS_trans_sf"/>
</dbReference>
<dbReference type="GO" id="GO:0016020">
    <property type="term" value="C:membrane"/>
    <property type="evidence" value="ECO:0007669"/>
    <property type="project" value="UniProtKB-SubCell"/>
</dbReference>
<keyword evidence="6" id="KW-0762">Sugar transport</keyword>
<dbReference type="EMBL" id="JASPKY010000030">
    <property type="protein sequence ID" value="KAK9747531.1"/>
    <property type="molecule type" value="Genomic_DNA"/>
</dbReference>
<feature type="transmembrane region" description="Helical" evidence="5">
    <location>
        <begin position="297"/>
        <end position="318"/>
    </location>
</feature>
<dbReference type="PANTHER" id="PTHR48021:SF46">
    <property type="entry name" value="MAJOR FACILITATOR SUPERFAMILY (MFS) PROFILE DOMAIN-CONTAINING PROTEIN"/>
    <property type="match status" value="1"/>
</dbReference>
<protein>
    <submittedName>
        <fullName evidence="6">Sugar transporter</fullName>
    </submittedName>
</protein>
<evidence type="ECO:0000256" key="5">
    <source>
        <dbReference type="SAM" id="Phobius"/>
    </source>
</evidence>
<gene>
    <name evidence="6" type="ORF">QE152_g5257</name>
</gene>
<keyword evidence="3 5" id="KW-1133">Transmembrane helix</keyword>
<evidence type="ECO:0000256" key="3">
    <source>
        <dbReference type="ARBA" id="ARBA00022989"/>
    </source>
</evidence>
<evidence type="ECO:0000313" key="7">
    <source>
        <dbReference type="Proteomes" id="UP001458880"/>
    </source>
</evidence>
<accession>A0AAW1MPB0</accession>
<comment type="caution">
    <text evidence="6">The sequence shown here is derived from an EMBL/GenBank/DDBJ whole genome shotgun (WGS) entry which is preliminary data.</text>
</comment>
<feature type="transmembrane region" description="Helical" evidence="5">
    <location>
        <begin position="265"/>
        <end position="285"/>
    </location>
</feature>
<comment type="subcellular location">
    <subcellularLocation>
        <location evidence="1">Membrane</location>
    </subcellularLocation>
</comment>
<keyword evidence="4 5" id="KW-0472">Membrane</keyword>
<keyword evidence="6" id="KW-0813">Transport</keyword>
<dbReference type="SUPFAM" id="SSF103473">
    <property type="entry name" value="MFS general substrate transporter"/>
    <property type="match status" value="1"/>
</dbReference>
<feature type="transmembrane region" description="Helical" evidence="5">
    <location>
        <begin position="21"/>
        <end position="41"/>
    </location>
</feature>
<organism evidence="6 7">
    <name type="scientific">Popillia japonica</name>
    <name type="common">Japanese beetle</name>
    <dbReference type="NCBI Taxonomy" id="7064"/>
    <lineage>
        <taxon>Eukaryota</taxon>
        <taxon>Metazoa</taxon>
        <taxon>Ecdysozoa</taxon>
        <taxon>Arthropoda</taxon>
        <taxon>Hexapoda</taxon>
        <taxon>Insecta</taxon>
        <taxon>Pterygota</taxon>
        <taxon>Neoptera</taxon>
        <taxon>Endopterygota</taxon>
        <taxon>Coleoptera</taxon>
        <taxon>Polyphaga</taxon>
        <taxon>Scarabaeiformia</taxon>
        <taxon>Scarabaeidae</taxon>
        <taxon>Rutelinae</taxon>
        <taxon>Popillia</taxon>
    </lineage>
</organism>
<reference evidence="6 7" key="1">
    <citation type="journal article" date="2024" name="BMC Genomics">
        <title>De novo assembly and annotation of Popillia japonica's genome with initial clues to its potential as an invasive pest.</title>
        <authorList>
            <person name="Cucini C."/>
            <person name="Boschi S."/>
            <person name="Funari R."/>
            <person name="Cardaioli E."/>
            <person name="Iannotti N."/>
            <person name="Marturano G."/>
            <person name="Paoli F."/>
            <person name="Bruttini M."/>
            <person name="Carapelli A."/>
            <person name="Frati F."/>
            <person name="Nardi F."/>
        </authorList>
    </citation>
    <scope>NUCLEOTIDE SEQUENCE [LARGE SCALE GENOMIC DNA]</scope>
    <source>
        <strain evidence="6">DMR45628</strain>
    </source>
</reference>
<sequence length="426" mass="47149">MDTLSGHRVKTSNQTPKGLPQILAVFSASLAALSAGSLFTFPSPAIPKLLTEEYNFTIEQASYIPVISAVTMIFASPIFCVATDKIGRKRTLLLIFSGLADAVLYAAIPTYIAEISTPKIRNLYGNAVILFIFCGQLLSNSVGFYLTIPMTAFVLLIFPILFLITFTLMPESPYYLIMIGNEISAEESLQKLRGLNNVQDELKQISSDVKRQLSETGYFKDLWLNASNRKAMMIANLARAFQQLSGISALMQYTQYIFLQAGGEISSGAASMIFAGMLVVVNIFIGVLSDKLGRKRSMIVSCIGCLFVLVSLATYFYLQTNTEVDLSRITWIPLLGTVVYVFMYSLGLGFVPTIIVGEIFSATEKYLQKLRGFNNVQDKLKQISSDVKRQLSETGYIKDLWLNASNCKAMMIANLARANKYAVSRY</sequence>
<name>A0AAW1MPB0_POPJA</name>